<evidence type="ECO:0000313" key="2">
    <source>
        <dbReference type="EMBL" id="PIK60534.1"/>
    </source>
</evidence>
<reference evidence="2 3" key="1">
    <citation type="journal article" date="2017" name="PLoS Biol.">
        <title>The sea cucumber genome provides insights into morphological evolution and visceral regeneration.</title>
        <authorList>
            <person name="Zhang X."/>
            <person name="Sun L."/>
            <person name="Yuan J."/>
            <person name="Sun Y."/>
            <person name="Gao Y."/>
            <person name="Zhang L."/>
            <person name="Li S."/>
            <person name="Dai H."/>
            <person name="Hamel J.F."/>
            <person name="Liu C."/>
            <person name="Yu Y."/>
            <person name="Liu S."/>
            <person name="Lin W."/>
            <person name="Guo K."/>
            <person name="Jin S."/>
            <person name="Xu P."/>
            <person name="Storey K.B."/>
            <person name="Huan P."/>
            <person name="Zhang T."/>
            <person name="Zhou Y."/>
            <person name="Zhang J."/>
            <person name="Lin C."/>
            <person name="Li X."/>
            <person name="Xing L."/>
            <person name="Huo D."/>
            <person name="Sun M."/>
            <person name="Wang L."/>
            <person name="Mercier A."/>
            <person name="Li F."/>
            <person name="Yang H."/>
            <person name="Xiang J."/>
        </authorList>
    </citation>
    <scope>NUCLEOTIDE SEQUENCE [LARGE SCALE GENOMIC DNA]</scope>
    <source>
        <strain evidence="2">Shaxun</strain>
        <tissue evidence="2">Muscle</tissue>
    </source>
</reference>
<comment type="caution">
    <text evidence="2">The sequence shown here is derived from an EMBL/GenBank/DDBJ whole genome shotgun (WGS) entry which is preliminary data.</text>
</comment>
<dbReference type="GO" id="GO:0016740">
    <property type="term" value="F:transferase activity"/>
    <property type="evidence" value="ECO:0007669"/>
    <property type="project" value="UniProtKB-KW"/>
</dbReference>
<evidence type="ECO:0000256" key="1">
    <source>
        <dbReference type="SAM" id="MobiDB-lite"/>
    </source>
</evidence>
<feature type="region of interest" description="Disordered" evidence="1">
    <location>
        <begin position="63"/>
        <end position="83"/>
    </location>
</feature>
<protein>
    <submittedName>
        <fullName evidence="2">Putative glutathione S-transferase C-terminal domain-containing protein-like</fullName>
    </submittedName>
</protein>
<name>A0A2G8LJV7_STIJA</name>
<dbReference type="GO" id="GO:0005737">
    <property type="term" value="C:cytoplasm"/>
    <property type="evidence" value="ECO:0007669"/>
    <property type="project" value="TreeGrafter"/>
</dbReference>
<proteinExistence type="predicted"/>
<feature type="region of interest" description="Disordered" evidence="1">
    <location>
        <begin position="305"/>
        <end position="347"/>
    </location>
</feature>
<accession>A0A2G8LJV7</accession>
<dbReference type="PANTHER" id="PTHR13369:SF0">
    <property type="entry name" value="GLUTATHIONE S-TRANSFERASE C-TERMINAL DOMAIN-CONTAINING PROTEIN"/>
    <property type="match status" value="1"/>
</dbReference>
<organism evidence="2 3">
    <name type="scientific">Stichopus japonicus</name>
    <name type="common">Sea cucumber</name>
    <dbReference type="NCBI Taxonomy" id="307972"/>
    <lineage>
        <taxon>Eukaryota</taxon>
        <taxon>Metazoa</taxon>
        <taxon>Echinodermata</taxon>
        <taxon>Eleutherozoa</taxon>
        <taxon>Echinozoa</taxon>
        <taxon>Holothuroidea</taxon>
        <taxon>Aspidochirotacea</taxon>
        <taxon>Aspidochirotida</taxon>
        <taxon>Stichopodidae</taxon>
        <taxon>Apostichopus</taxon>
    </lineage>
</organism>
<dbReference type="EMBL" id="MRZV01000054">
    <property type="protein sequence ID" value="PIK60534.1"/>
    <property type="molecule type" value="Genomic_DNA"/>
</dbReference>
<keyword evidence="3" id="KW-1185">Reference proteome</keyword>
<evidence type="ECO:0000313" key="3">
    <source>
        <dbReference type="Proteomes" id="UP000230750"/>
    </source>
</evidence>
<dbReference type="AlphaFoldDB" id="A0A2G8LJV7"/>
<dbReference type="PANTHER" id="PTHR13369">
    <property type="match status" value="1"/>
</dbReference>
<dbReference type="STRING" id="307972.A0A2G8LJV7"/>
<feature type="compositionally biased region" description="Basic and acidic residues" evidence="1">
    <location>
        <begin position="226"/>
        <end position="245"/>
    </location>
</feature>
<gene>
    <name evidence="2" type="ORF">BSL78_02561</name>
</gene>
<feature type="compositionally biased region" description="Low complexity" evidence="1">
    <location>
        <begin position="71"/>
        <end position="83"/>
    </location>
</feature>
<sequence>MNSVQSSNVEEGVASKDLLYISSSDILSSESIASDIALFSLVFCRSRSFNVVVVEPKVSSRHHNVEQEPVSESPLIGSSSSLGPGSRPLQSVVCDWLRSQGVTVTKKSQSQLSEILKDCPLPIILDSCGNVCRCGLSTVLRRIVLRTAQSSEDLSALLGFRQVCLKTFADGNIWAKLVDFSLSNDVARQARKVDRGVPEVKENMIPESLKTLEMNLSSPVSTFNLRHQEEAASRKEGRSGRKSSEGSEGFVSRYKTEHVVVNKKTYRNAIRSFKRALANGEIPPETTFKSSEFFIPLESWKREMNKASGNPLRDDSSENVVEGRSDDTQGGLHQEKGKAVQPLDGSVSETNVQQNVGEQHSKMGNVDNRYETEEVVKSAASQFGGNKSNISMTNAGEDDGGIVDSEISPNLRDTMNLLSLDTDSNDQASQVEVHSKLSSLSSEEAHLKHMFALGSL</sequence>
<dbReference type="Proteomes" id="UP000230750">
    <property type="component" value="Unassembled WGS sequence"/>
</dbReference>
<feature type="compositionally biased region" description="Basic and acidic residues" evidence="1">
    <location>
        <begin position="312"/>
        <end position="338"/>
    </location>
</feature>
<feature type="region of interest" description="Disordered" evidence="1">
    <location>
        <begin position="223"/>
        <end position="249"/>
    </location>
</feature>
<keyword evidence="2" id="KW-0808">Transferase</keyword>